<feature type="transmembrane region" description="Helical" evidence="9">
    <location>
        <begin position="34"/>
        <end position="52"/>
    </location>
</feature>
<evidence type="ECO:0000256" key="1">
    <source>
        <dbReference type="ARBA" id="ARBA00004651"/>
    </source>
</evidence>
<name>U7UNU7_9FIRM</name>
<dbReference type="SUPFAM" id="SSF103481">
    <property type="entry name" value="Multidrug resistance efflux transporter EmrE"/>
    <property type="match status" value="2"/>
</dbReference>
<dbReference type="NCBIfam" id="TIGR00011">
    <property type="entry name" value="YbaK_EbsC"/>
    <property type="match status" value="1"/>
</dbReference>
<dbReference type="Pfam" id="PF04073">
    <property type="entry name" value="tRNA_edit"/>
    <property type="match status" value="1"/>
</dbReference>
<dbReference type="SUPFAM" id="SSF55826">
    <property type="entry name" value="YbaK/ProRS associated domain"/>
    <property type="match status" value="1"/>
</dbReference>
<feature type="transmembrane region" description="Helical" evidence="9">
    <location>
        <begin position="146"/>
        <end position="164"/>
    </location>
</feature>
<comment type="similarity">
    <text evidence="3">Belongs to the prolyl-tRNA editing family. YbaK/EbsC subfamily.</text>
</comment>
<keyword evidence="13" id="KW-1185">Reference proteome</keyword>
<dbReference type="InterPro" id="IPR036754">
    <property type="entry name" value="YbaK/aa-tRNA-synt-asso_dom_sf"/>
</dbReference>
<feature type="transmembrane region" description="Helical" evidence="9">
    <location>
        <begin position="264"/>
        <end position="280"/>
    </location>
</feature>
<dbReference type="InterPro" id="IPR000620">
    <property type="entry name" value="EamA_dom"/>
</dbReference>
<comment type="caution">
    <text evidence="12">The sequence shown here is derived from an EMBL/GenBank/DDBJ whole genome shotgun (WGS) entry which is preliminary data.</text>
</comment>
<evidence type="ECO:0000313" key="13">
    <source>
        <dbReference type="Proteomes" id="UP000017090"/>
    </source>
</evidence>
<keyword evidence="8" id="KW-0456">Lyase</keyword>
<organism evidence="12 13">
    <name type="scientific">Megasphaera vaginalis</name>
    <name type="common">ex Srinivasan et al. 2021</name>
    <dbReference type="NCBI Taxonomy" id="1111454"/>
    <lineage>
        <taxon>Bacteria</taxon>
        <taxon>Bacillati</taxon>
        <taxon>Bacillota</taxon>
        <taxon>Negativicutes</taxon>
        <taxon>Veillonellales</taxon>
        <taxon>Veillonellaceae</taxon>
        <taxon>Megasphaera</taxon>
    </lineage>
</organism>
<keyword evidence="4" id="KW-1003">Cell membrane</keyword>
<proteinExistence type="inferred from homology"/>
<feature type="domain" description="EamA" evidence="10">
    <location>
        <begin position="146"/>
        <end position="280"/>
    </location>
</feature>
<evidence type="ECO:0000313" key="12">
    <source>
        <dbReference type="EMBL" id="ERT60133.1"/>
    </source>
</evidence>
<gene>
    <name evidence="12" type="primary">ybaK</name>
    <name evidence="12" type="ORF">HMPREF1250_0142</name>
</gene>
<dbReference type="InterPro" id="IPR037185">
    <property type="entry name" value="EmrE-like"/>
</dbReference>
<feature type="domain" description="EamA" evidence="10">
    <location>
        <begin position="4"/>
        <end position="136"/>
    </location>
</feature>
<comment type="subcellular location">
    <subcellularLocation>
        <location evidence="1">Cell membrane</location>
        <topology evidence="1">Multi-pass membrane protein</topology>
    </subcellularLocation>
</comment>
<evidence type="ECO:0000256" key="6">
    <source>
        <dbReference type="ARBA" id="ARBA00022989"/>
    </source>
</evidence>
<feature type="transmembrane region" description="Helical" evidence="9">
    <location>
        <begin position="239"/>
        <end position="258"/>
    </location>
</feature>
<dbReference type="AlphaFoldDB" id="U7UNU7"/>
<feature type="transmembrane region" description="Helical" evidence="9">
    <location>
        <begin position="91"/>
        <end position="113"/>
    </location>
</feature>
<keyword evidence="6 9" id="KW-1133">Transmembrane helix</keyword>
<evidence type="ECO:0000256" key="9">
    <source>
        <dbReference type="SAM" id="Phobius"/>
    </source>
</evidence>
<protein>
    <submittedName>
        <fullName evidence="12">Cys-tRNA(Pro) deacylase</fullName>
        <ecNumber evidence="12">3.6.1.-</ecNumber>
    </submittedName>
</protein>
<evidence type="ECO:0000256" key="2">
    <source>
        <dbReference type="ARBA" id="ARBA00007362"/>
    </source>
</evidence>
<keyword evidence="12" id="KW-0378">Hydrolase</keyword>
<dbReference type="STRING" id="1111454.HMPREF1250_0142"/>
<dbReference type="InterPro" id="IPR004369">
    <property type="entry name" value="Prolyl-tRNA_editing_YbaK/EbsC"/>
</dbReference>
<evidence type="ECO:0000256" key="8">
    <source>
        <dbReference type="ARBA" id="ARBA00023239"/>
    </source>
</evidence>
<dbReference type="Gene3D" id="3.90.960.10">
    <property type="entry name" value="YbaK/aminoacyl-tRNA synthetase-associated domain"/>
    <property type="match status" value="1"/>
</dbReference>
<evidence type="ECO:0000256" key="4">
    <source>
        <dbReference type="ARBA" id="ARBA00022475"/>
    </source>
</evidence>
<evidence type="ECO:0000256" key="3">
    <source>
        <dbReference type="ARBA" id="ARBA00009798"/>
    </source>
</evidence>
<dbReference type="PANTHER" id="PTHR32322:SF18">
    <property type="entry name" value="S-ADENOSYLMETHIONINE_S-ADENOSYLHOMOCYSTEINE TRANSPORTER"/>
    <property type="match status" value="1"/>
</dbReference>
<feature type="transmembrane region" description="Helical" evidence="9">
    <location>
        <begin position="176"/>
        <end position="195"/>
    </location>
</feature>
<dbReference type="PATRIC" id="fig|1111454.3.peg.1025"/>
<feature type="transmembrane region" description="Helical" evidence="9">
    <location>
        <begin position="64"/>
        <end position="85"/>
    </location>
</feature>
<feature type="transmembrane region" description="Helical" evidence="9">
    <location>
        <begin position="120"/>
        <end position="140"/>
    </location>
</feature>
<dbReference type="Proteomes" id="UP000017090">
    <property type="component" value="Unassembled WGS sequence"/>
</dbReference>
<evidence type="ECO:0000256" key="5">
    <source>
        <dbReference type="ARBA" id="ARBA00022692"/>
    </source>
</evidence>
<dbReference type="GO" id="GO:0005886">
    <property type="term" value="C:plasma membrane"/>
    <property type="evidence" value="ECO:0007669"/>
    <property type="project" value="UniProtKB-SubCell"/>
</dbReference>
<dbReference type="eggNOG" id="COG0697">
    <property type="taxonomic scope" value="Bacteria"/>
</dbReference>
<dbReference type="InterPro" id="IPR050638">
    <property type="entry name" value="AA-Vitamin_Transporters"/>
</dbReference>
<feature type="transmembrane region" description="Helical" evidence="9">
    <location>
        <begin position="207"/>
        <end position="227"/>
    </location>
</feature>
<dbReference type="PANTHER" id="PTHR32322">
    <property type="entry name" value="INNER MEMBRANE TRANSPORTER"/>
    <property type="match status" value="1"/>
</dbReference>
<dbReference type="InterPro" id="IPR007214">
    <property type="entry name" value="YbaK/aa-tRNA-synth-assoc-dom"/>
</dbReference>
<dbReference type="CDD" id="cd00002">
    <property type="entry name" value="YbaK_deacylase"/>
    <property type="match status" value="1"/>
</dbReference>
<keyword evidence="5 9" id="KW-0812">Transmembrane</keyword>
<evidence type="ECO:0000259" key="10">
    <source>
        <dbReference type="Pfam" id="PF00892"/>
    </source>
</evidence>
<comment type="similarity">
    <text evidence="2">Belongs to the EamA transporter family.</text>
</comment>
<sequence>MATLSIIAAGICWGIIGLFSRTLAGFGLSPLQLALGRSLVTALILVAVAVIRDPRSLHIRKKDCWMFLGTGIGSLVFFNVCYFTAIQLTTLSVAAILLYTAPSIVMIFSVVLFKERFTSLKALCLLLSFSGCVLVSGLGAGSVSTAGILAGLGAGLGYALYSVFGHYALEKYRPLTVTSWTFIVASLALLPFSGITQIGRLAMENTAVISFLLLLGLLSTALPYSLYTFGLRRMEAGRASVLASVEPLTSTLTGFAVFHEDLTLSGVLGIICILTAVVLLEKKRHDEYGQTDGQQRQSARRRKRTEKKYVTKEFFSMTKQKKTNVMRLLDKEKIPYTTKAYAFDENDLSGIHAAAALGLAPERVFKTLVAQGNKTGPVVFCIPCHQELDLKKAASCSGNKSVALIHVKDLLGLTGYIRGGCSPLGMKKKFPTYLDRTAATLETISISAGQRGRQILLAPTALTALSGATFADLTMDDIILTDGRVRS</sequence>
<dbReference type="GO" id="GO:0002161">
    <property type="term" value="F:aminoacyl-tRNA deacylase activity"/>
    <property type="evidence" value="ECO:0007669"/>
    <property type="project" value="InterPro"/>
</dbReference>
<dbReference type="EC" id="3.6.1.-" evidence="12"/>
<accession>U7UNU7</accession>
<dbReference type="GO" id="GO:0016829">
    <property type="term" value="F:lyase activity"/>
    <property type="evidence" value="ECO:0007669"/>
    <property type="project" value="UniProtKB-KW"/>
</dbReference>
<evidence type="ECO:0000256" key="7">
    <source>
        <dbReference type="ARBA" id="ARBA00023136"/>
    </source>
</evidence>
<dbReference type="Gene3D" id="1.10.3730.20">
    <property type="match status" value="1"/>
</dbReference>
<evidence type="ECO:0000259" key="11">
    <source>
        <dbReference type="Pfam" id="PF04073"/>
    </source>
</evidence>
<keyword evidence="7 9" id="KW-0472">Membrane</keyword>
<dbReference type="Pfam" id="PF00892">
    <property type="entry name" value="EamA"/>
    <property type="match status" value="2"/>
</dbReference>
<feature type="domain" description="YbaK/aminoacyl-tRNA synthetase-associated" evidence="11">
    <location>
        <begin position="353"/>
        <end position="463"/>
    </location>
</feature>
<dbReference type="EMBL" id="AWXA01000026">
    <property type="protein sequence ID" value="ERT60133.1"/>
    <property type="molecule type" value="Genomic_DNA"/>
</dbReference>
<dbReference type="eggNOG" id="COG2606">
    <property type="taxonomic scope" value="Bacteria"/>
</dbReference>
<reference evidence="12 13" key="1">
    <citation type="submission" date="2013-09" db="EMBL/GenBank/DDBJ databases">
        <authorList>
            <person name="Durkin A.S."/>
            <person name="Haft D.R."/>
            <person name="McCorrison J."/>
            <person name="Torralba M."/>
            <person name="Gillis M."/>
            <person name="Haft D.H."/>
            <person name="Methe B."/>
            <person name="Sutton G."/>
            <person name="Nelson K.E."/>
        </authorList>
    </citation>
    <scope>NUCLEOTIDE SEQUENCE [LARGE SCALE GENOMIC DNA]</scope>
    <source>
        <strain evidence="12 13">BV3C16-1</strain>
    </source>
</reference>